<name>A0A0G0YJL9_UNCC2</name>
<feature type="transmembrane region" description="Helical" evidence="1">
    <location>
        <begin position="6"/>
        <end position="26"/>
    </location>
</feature>
<evidence type="ECO:0008006" key="4">
    <source>
        <dbReference type="Google" id="ProtNLM"/>
    </source>
</evidence>
<keyword evidence="1" id="KW-1133">Transmembrane helix</keyword>
<keyword evidence="1" id="KW-0472">Membrane</keyword>
<evidence type="ECO:0000313" key="3">
    <source>
        <dbReference type="Proteomes" id="UP000033869"/>
    </source>
</evidence>
<organism evidence="2 3">
    <name type="scientific">candidate division CPR2 bacterium GW2011_GWC1_41_48</name>
    <dbReference type="NCBI Taxonomy" id="1618344"/>
    <lineage>
        <taxon>Bacteria</taxon>
        <taxon>Bacteria division CPR2</taxon>
    </lineage>
</organism>
<gene>
    <name evidence="2" type="ORF">UU65_C0001G0126</name>
</gene>
<evidence type="ECO:0000256" key="1">
    <source>
        <dbReference type="SAM" id="Phobius"/>
    </source>
</evidence>
<evidence type="ECO:0000313" key="2">
    <source>
        <dbReference type="EMBL" id="KKS09721.1"/>
    </source>
</evidence>
<accession>A0A0G0YJL9</accession>
<proteinExistence type="predicted"/>
<keyword evidence="1" id="KW-0812">Transmembrane</keyword>
<dbReference type="AlphaFoldDB" id="A0A0G0YJL9"/>
<protein>
    <recommendedName>
        <fullName evidence="4">Type 4 fimbrial biogenesis protein PilX N-terminal domain-containing protein</fullName>
    </recommendedName>
</protein>
<dbReference type="EMBL" id="LCBL01000001">
    <property type="protein sequence ID" value="KKS09721.1"/>
    <property type="molecule type" value="Genomic_DNA"/>
</dbReference>
<comment type="caution">
    <text evidence="2">The sequence shown here is derived from an EMBL/GenBank/DDBJ whole genome shotgun (WGS) entry which is preliminary data.</text>
</comment>
<reference evidence="2 3" key="1">
    <citation type="journal article" date="2015" name="Nature">
        <title>rRNA introns, odd ribosomes, and small enigmatic genomes across a large radiation of phyla.</title>
        <authorList>
            <person name="Brown C.T."/>
            <person name="Hug L.A."/>
            <person name="Thomas B.C."/>
            <person name="Sharon I."/>
            <person name="Castelle C.J."/>
            <person name="Singh A."/>
            <person name="Wilkins M.J."/>
            <person name="Williams K.H."/>
            <person name="Banfield J.F."/>
        </authorList>
    </citation>
    <scope>NUCLEOTIDE SEQUENCE [LARGE SCALE GENOMIC DNA]</scope>
</reference>
<dbReference type="Proteomes" id="UP000033869">
    <property type="component" value="Unassembled WGS sequence"/>
</dbReference>
<sequence length="133" mass="14033">MNNRGAALLISTITITGILIIVVVTITSRAFSEINLSADDKRSRDAQTSAEAGIKDALIQLVKNQCNPTYSLSENGYSVTINISGCGTSSFGIESIAYSGDANFPAKRMVANATKDLNGKITVTSIKEMATNP</sequence>